<reference evidence="8" key="1">
    <citation type="submission" date="2016-04" db="UniProtKB">
        <authorList>
            <consortium name="WormBaseParasite"/>
        </authorList>
    </citation>
    <scope>IDENTIFICATION</scope>
</reference>
<dbReference type="PANTHER" id="PTHR10196">
    <property type="entry name" value="SUGAR KINASE"/>
    <property type="match status" value="1"/>
</dbReference>
<evidence type="ECO:0000256" key="2">
    <source>
        <dbReference type="ARBA" id="ARBA00022679"/>
    </source>
</evidence>
<keyword evidence="3" id="KW-0418">Kinase</keyword>
<comment type="similarity">
    <text evidence="1">Belongs to the FGGY kinase family.</text>
</comment>
<dbReference type="InterPro" id="IPR018484">
    <property type="entry name" value="FGGY_N"/>
</dbReference>
<organism evidence="8">
    <name type="scientific">Angiostrongylus costaricensis</name>
    <name type="common">Nematode worm</name>
    <dbReference type="NCBI Taxonomy" id="334426"/>
    <lineage>
        <taxon>Eukaryota</taxon>
        <taxon>Metazoa</taxon>
        <taxon>Ecdysozoa</taxon>
        <taxon>Nematoda</taxon>
        <taxon>Chromadorea</taxon>
        <taxon>Rhabditida</taxon>
        <taxon>Rhabditina</taxon>
        <taxon>Rhabditomorpha</taxon>
        <taxon>Strongyloidea</taxon>
        <taxon>Metastrongylidae</taxon>
        <taxon>Angiostrongylus</taxon>
    </lineage>
</organism>
<evidence type="ECO:0000313" key="7">
    <source>
        <dbReference type="Proteomes" id="UP000267027"/>
    </source>
</evidence>
<protein>
    <submittedName>
        <fullName evidence="8">FGGY_N domain-containing protein</fullName>
    </submittedName>
</protein>
<dbReference type="STRING" id="334426.A0A158PLG1"/>
<dbReference type="GO" id="GO:0006071">
    <property type="term" value="P:glycerol metabolic process"/>
    <property type="evidence" value="ECO:0007669"/>
    <property type="project" value="TreeGrafter"/>
</dbReference>
<evidence type="ECO:0000259" key="4">
    <source>
        <dbReference type="Pfam" id="PF00370"/>
    </source>
</evidence>
<dbReference type="Pfam" id="PF02782">
    <property type="entry name" value="FGGY_C"/>
    <property type="match status" value="1"/>
</dbReference>
<dbReference type="Pfam" id="PF00370">
    <property type="entry name" value="FGGY_N"/>
    <property type="match status" value="1"/>
</dbReference>
<proteinExistence type="inferred from homology"/>
<feature type="domain" description="Carbohydrate kinase FGGY C-terminal" evidence="5">
    <location>
        <begin position="307"/>
        <end position="383"/>
    </location>
</feature>
<gene>
    <name evidence="6" type="ORF">ACOC_LOCUS11306</name>
</gene>
<dbReference type="Gene3D" id="3.30.420.40">
    <property type="match status" value="4"/>
</dbReference>
<feature type="domain" description="Carbohydrate kinase FGGY N-terminal" evidence="4">
    <location>
        <begin position="114"/>
        <end position="206"/>
    </location>
</feature>
<dbReference type="PANTHER" id="PTHR10196:SF68">
    <property type="entry name" value="GLYCEROL KINASE 5-RELATED"/>
    <property type="match status" value="1"/>
</dbReference>
<dbReference type="GO" id="GO:0046167">
    <property type="term" value="P:glycerol-3-phosphate biosynthetic process"/>
    <property type="evidence" value="ECO:0007669"/>
    <property type="project" value="TreeGrafter"/>
</dbReference>
<evidence type="ECO:0000256" key="3">
    <source>
        <dbReference type="ARBA" id="ARBA00022777"/>
    </source>
</evidence>
<dbReference type="OrthoDB" id="6278781at2759"/>
<dbReference type="GO" id="GO:0016301">
    <property type="term" value="F:kinase activity"/>
    <property type="evidence" value="ECO:0007669"/>
    <property type="project" value="UniProtKB-KW"/>
</dbReference>
<reference evidence="6 7" key="2">
    <citation type="submission" date="2018-11" db="EMBL/GenBank/DDBJ databases">
        <authorList>
            <consortium name="Pathogen Informatics"/>
        </authorList>
    </citation>
    <scope>NUCLEOTIDE SEQUENCE [LARGE SCALE GENOMIC DNA]</scope>
    <source>
        <strain evidence="6 7">Costa Rica</strain>
    </source>
</reference>
<dbReference type="WBParaSite" id="ACOC_0001130501-mRNA-1">
    <property type="protein sequence ID" value="ACOC_0001130501-mRNA-1"/>
    <property type="gene ID" value="ACOC_0001130501"/>
</dbReference>
<dbReference type="OMA" id="CVHGTGS"/>
<keyword evidence="7" id="KW-1185">Reference proteome</keyword>
<dbReference type="Proteomes" id="UP000267027">
    <property type="component" value="Unassembled WGS sequence"/>
</dbReference>
<dbReference type="AlphaFoldDB" id="A0A158PLG1"/>
<dbReference type="EMBL" id="UYYA01004660">
    <property type="protein sequence ID" value="VDM62891.1"/>
    <property type="molecule type" value="Genomic_DNA"/>
</dbReference>
<dbReference type="GO" id="GO:0005739">
    <property type="term" value="C:mitochondrion"/>
    <property type="evidence" value="ECO:0007669"/>
    <property type="project" value="TreeGrafter"/>
</dbReference>
<dbReference type="InterPro" id="IPR043129">
    <property type="entry name" value="ATPase_NBD"/>
</dbReference>
<keyword evidence="2" id="KW-0808">Transferase</keyword>
<evidence type="ECO:0000313" key="8">
    <source>
        <dbReference type="WBParaSite" id="ACOC_0001130501-mRNA-1"/>
    </source>
</evidence>
<evidence type="ECO:0000259" key="5">
    <source>
        <dbReference type="Pfam" id="PF02782"/>
    </source>
</evidence>
<sequence length="416" mass="45877">MQYIIAVDVGTTTIRACLYDDKCRLVDVASDKIQVEISGNGELRVEIDPDVLFDQFIQALNVIGAVLYFLTRNPRFKAARMLKFLSSMVSHRVMVTIQQSMTLKNLLELDKLDFGCLETWLLWRLTDGNVHIAEASNCSSTGMFDPFINDYNMVILRIMGFPTMILPQVVDSANHARPLGHVAQRLFSRNIPIYAVLADQQSALYGSGGWRRGDVKISLGTGTFVDMNTGSTIHASMTGLYPLVAWRVENEPVFVAEGNNHATAVVLKWAESIGLFSNVAEISDLARTVPDSNGVLFIPAFGGRIYMVRAILESIAFRVYQILETMHDEVGIIDKPRIRICGGVAANDFICQTIATLTGVAIERMKDVSYVACRGVALLAGYAQGACAMFKDELMKLSASLISLKFVVQSKILNSI</sequence>
<evidence type="ECO:0000313" key="6">
    <source>
        <dbReference type="EMBL" id="VDM62891.1"/>
    </source>
</evidence>
<dbReference type="SUPFAM" id="SSF53067">
    <property type="entry name" value="Actin-like ATPase domain"/>
    <property type="match status" value="2"/>
</dbReference>
<dbReference type="GO" id="GO:0006641">
    <property type="term" value="P:triglyceride metabolic process"/>
    <property type="evidence" value="ECO:0007669"/>
    <property type="project" value="TreeGrafter"/>
</dbReference>
<dbReference type="InterPro" id="IPR018485">
    <property type="entry name" value="FGGY_C"/>
</dbReference>
<accession>A0A158PLG1</accession>
<evidence type="ECO:0000256" key="1">
    <source>
        <dbReference type="ARBA" id="ARBA00009156"/>
    </source>
</evidence>
<name>A0A158PLG1_ANGCS</name>